<feature type="compositionally biased region" description="Basic and acidic residues" evidence="1">
    <location>
        <begin position="276"/>
        <end position="292"/>
    </location>
</feature>
<dbReference type="SUPFAM" id="SSF51045">
    <property type="entry name" value="WW domain"/>
    <property type="match status" value="1"/>
</dbReference>
<dbReference type="Gene3D" id="2.20.70.10">
    <property type="match status" value="1"/>
</dbReference>
<keyword evidence="4" id="KW-1185">Reference proteome</keyword>
<feature type="compositionally biased region" description="Acidic residues" evidence="1">
    <location>
        <begin position="79"/>
        <end position="88"/>
    </location>
</feature>
<feature type="region of interest" description="Disordered" evidence="1">
    <location>
        <begin position="145"/>
        <end position="200"/>
    </location>
</feature>
<feature type="compositionally biased region" description="Basic and acidic residues" evidence="1">
    <location>
        <begin position="299"/>
        <end position="313"/>
    </location>
</feature>
<accession>A0A5D3B508</accession>
<feature type="region of interest" description="Disordered" evidence="1">
    <location>
        <begin position="276"/>
        <end position="320"/>
    </location>
</feature>
<feature type="compositionally biased region" description="Basic residues" evidence="1">
    <location>
        <begin position="1"/>
        <end position="10"/>
    </location>
</feature>
<feature type="domain" description="WW" evidence="2">
    <location>
        <begin position="120"/>
        <end position="154"/>
    </location>
</feature>
<dbReference type="InterPro" id="IPR036020">
    <property type="entry name" value="WW_dom_sf"/>
</dbReference>
<protein>
    <recommendedName>
        <fullName evidence="2">WW domain-containing protein</fullName>
    </recommendedName>
</protein>
<feature type="compositionally biased region" description="Low complexity" evidence="1">
    <location>
        <begin position="179"/>
        <end position="191"/>
    </location>
</feature>
<feature type="region of interest" description="Disordered" evidence="1">
    <location>
        <begin position="1"/>
        <end position="129"/>
    </location>
</feature>
<proteinExistence type="predicted"/>
<evidence type="ECO:0000259" key="2">
    <source>
        <dbReference type="PROSITE" id="PS50020"/>
    </source>
</evidence>
<dbReference type="PROSITE" id="PS50020">
    <property type="entry name" value="WW_DOMAIN_2"/>
    <property type="match status" value="1"/>
</dbReference>
<evidence type="ECO:0000313" key="3">
    <source>
        <dbReference type="EMBL" id="TYJ58052.1"/>
    </source>
</evidence>
<feature type="compositionally biased region" description="Basic and acidic residues" evidence="1">
    <location>
        <begin position="69"/>
        <end position="78"/>
    </location>
</feature>
<gene>
    <name evidence="3" type="ORF">B9479_001146</name>
</gene>
<feature type="compositionally biased region" description="Pro residues" evidence="1">
    <location>
        <begin position="153"/>
        <end position="178"/>
    </location>
</feature>
<evidence type="ECO:0000313" key="4">
    <source>
        <dbReference type="Proteomes" id="UP000322245"/>
    </source>
</evidence>
<reference evidence="3 4" key="1">
    <citation type="submission" date="2017-05" db="EMBL/GenBank/DDBJ databases">
        <title>The Genome Sequence of Tsuchiyaea wingfieldii DSM 27421.</title>
        <authorList>
            <person name="Cuomo C."/>
            <person name="Passer A."/>
            <person name="Billmyre B."/>
            <person name="Heitman J."/>
        </authorList>
    </citation>
    <scope>NUCLEOTIDE SEQUENCE [LARGE SCALE GENOMIC DNA]</scope>
    <source>
        <strain evidence="3 4">DSM 27421</strain>
    </source>
</reference>
<name>A0A5D3B508_9TREE</name>
<comment type="caution">
    <text evidence="3">The sequence shown here is derived from an EMBL/GenBank/DDBJ whole genome shotgun (WGS) entry which is preliminary data.</text>
</comment>
<dbReference type="EMBL" id="NIDF01000007">
    <property type="protein sequence ID" value="TYJ58052.1"/>
    <property type="molecule type" value="Genomic_DNA"/>
</dbReference>
<sequence length="327" mass="35706">MPPRRTRKAAAAKAAPKSPSPEPEAVEEPPAKRAKKMTTVTVAEEAEEEAHVETEGVQDNSPDTTPVEGEAKDTPKVSDEEETEEWDPSEERLPGETGKKGKGKEKAQDEPSAGEDQGEGENTKGWQAVWAPEQDAYYFWNSNSGEVTWTNPLAPPPLPQDASQPPLPNEPPPLPAGPAPTVSAPVSAAPDVDPHNQFGQLPEIDPALALLLPPSQRGNSGAPGGADAHLVQQATFNARTGRFTPLDYQYTVGHLDEYNRAKRMNSHYFDVEAWERQKAEESERKAREEANGGRKTTTTRKDMKEGGREETEKPGVAQRIDYIVYNS</sequence>
<organism evidence="3 4">
    <name type="scientific">Cryptococcus floricola</name>
    <dbReference type="NCBI Taxonomy" id="2591691"/>
    <lineage>
        <taxon>Eukaryota</taxon>
        <taxon>Fungi</taxon>
        <taxon>Dikarya</taxon>
        <taxon>Basidiomycota</taxon>
        <taxon>Agaricomycotina</taxon>
        <taxon>Tremellomycetes</taxon>
        <taxon>Tremellales</taxon>
        <taxon>Cryptococcaceae</taxon>
        <taxon>Cryptococcus</taxon>
    </lineage>
</organism>
<feature type="compositionally biased region" description="Basic and acidic residues" evidence="1">
    <location>
        <begin position="89"/>
        <end position="109"/>
    </location>
</feature>
<dbReference type="AlphaFoldDB" id="A0A5D3B508"/>
<dbReference type="InterPro" id="IPR001202">
    <property type="entry name" value="WW_dom"/>
</dbReference>
<dbReference type="Proteomes" id="UP000322245">
    <property type="component" value="Unassembled WGS sequence"/>
</dbReference>
<evidence type="ECO:0000256" key="1">
    <source>
        <dbReference type="SAM" id="MobiDB-lite"/>
    </source>
</evidence>